<keyword evidence="3 8" id="KW-0812">Transmembrane</keyword>
<feature type="transmembrane region" description="Helical" evidence="8">
    <location>
        <begin position="87"/>
        <end position="110"/>
    </location>
</feature>
<comment type="subcellular location">
    <subcellularLocation>
        <location evidence="1 8">Cell membrane</location>
        <topology evidence="1 8">Multi-pass membrane protein</topology>
    </subcellularLocation>
</comment>
<dbReference type="PRINTS" id="PR01806">
    <property type="entry name" value="VIRFACTRMVIN"/>
</dbReference>
<dbReference type="GO" id="GO:0015648">
    <property type="term" value="F:lipid-linked peptidoglycan transporter activity"/>
    <property type="evidence" value="ECO:0007669"/>
    <property type="project" value="UniProtKB-UniRule"/>
</dbReference>
<dbReference type="EMBL" id="LYVF01000179">
    <property type="protein sequence ID" value="OAT80346.1"/>
    <property type="molecule type" value="Genomic_DNA"/>
</dbReference>
<dbReference type="GO" id="GO:0071555">
    <property type="term" value="P:cell wall organization"/>
    <property type="evidence" value="ECO:0007669"/>
    <property type="project" value="UniProtKB-UniRule"/>
</dbReference>
<keyword evidence="6 8" id="KW-1133">Transmembrane helix</keyword>
<organism evidence="10 11">
    <name type="scientific">Desulfotomaculum copahuensis</name>
    <dbReference type="NCBI Taxonomy" id="1838280"/>
    <lineage>
        <taxon>Bacteria</taxon>
        <taxon>Bacillati</taxon>
        <taxon>Bacillota</taxon>
        <taxon>Clostridia</taxon>
        <taxon>Eubacteriales</taxon>
        <taxon>Desulfotomaculaceae</taxon>
        <taxon>Desulfotomaculum</taxon>
    </lineage>
</organism>
<proteinExistence type="inferred from homology"/>
<dbReference type="OrthoDB" id="9804143at2"/>
<comment type="pathway">
    <text evidence="8">Cell wall biogenesis; peptidoglycan biosynthesis.</text>
</comment>
<feature type="transmembrane region" description="Helical" evidence="8">
    <location>
        <begin position="382"/>
        <end position="401"/>
    </location>
</feature>
<dbReference type="HAMAP" id="MF_02078">
    <property type="entry name" value="MurJ_MviN"/>
    <property type="match status" value="1"/>
</dbReference>
<dbReference type="PANTHER" id="PTHR47019">
    <property type="entry name" value="LIPID II FLIPPASE MURJ"/>
    <property type="match status" value="1"/>
</dbReference>
<dbReference type="AlphaFoldDB" id="A0A1B7LCC8"/>
<dbReference type="PIRSF" id="PIRSF002869">
    <property type="entry name" value="MviN"/>
    <property type="match status" value="1"/>
</dbReference>
<dbReference type="STRING" id="1838280.A6M21_13730"/>
<comment type="similarity">
    <text evidence="8 9">Belongs to the MurJ/MviN family.</text>
</comment>
<dbReference type="Pfam" id="PF03023">
    <property type="entry name" value="MurJ"/>
    <property type="match status" value="1"/>
</dbReference>
<dbReference type="InterPro" id="IPR004268">
    <property type="entry name" value="MurJ"/>
</dbReference>
<dbReference type="GO" id="GO:0009252">
    <property type="term" value="P:peptidoglycan biosynthetic process"/>
    <property type="evidence" value="ECO:0007669"/>
    <property type="project" value="UniProtKB-UniRule"/>
</dbReference>
<keyword evidence="5 8" id="KW-0573">Peptidoglycan synthesis</keyword>
<keyword evidence="8 9" id="KW-0813">Transport</keyword>
<dbReference type="RefSeq" id="WP_066669943.1">
    <property type="nucleotide sequence ID" value="NZ_LYVF01000179.1"/>
</dbReference>
<evidence type="ECO:0000256" key="3">
    <source>
        <dbReference type="ARBA" id="ARBA00022692"/>
    </source>
</evidence>
<dbReference type="GO" id="GO:0034204">
    <property type="term" value="P:lipid translocation"/>
    <property type="evidence" value="ECO:0007669"/>
    <property type="project" value="TreeGrafter"/>
</dbReference>
<keyword evidence="2 8" id="KW-1003">Cell membrane</keyword>
<dbReference type="NCBIfam" id="TIGR01695">
    <property type="entry name" value="murJ_mviN"/>
    <property type="match status" value="1"/>
</dbReference>
<feature type="transmembrane region" description="Helical" evidence="8">
    <location>
        <begin position="407"/>
        <end position="429"/>
    </location>
</feature>
<dbReference type="GO" id="GO:0005886">
    <property type="term" value="C:plasma membrane"/>
    <property type="evidence" value="ECO:0007669"/>
    <property type="project" value="UniProtKB-SubCell"/>
</dbReference>
<evidence type="ECO:0000313" key="10">
    <source>
        <dbReference type="EMBL" id="OAT80346.1"/>
    </source>
</evidence>
<feature type="transmembrane region" description="Helical" evidence="8">
    <location>
        <begin position="188"/>
        <end position="209"/>
    </location>
</feature>
<feature type="transmembrane region" description="Helical" evidence="8">
    <location>
        <begin position="498"/>
        <end position="519"/>
    </location>
</feature>
<evidence type="ECO:0000256" key="2">
    <source>
        <dbReference type="ARBA" id="ARBA00022475"/>
    </source>
</evidence>
<evidence type="ECO:0000313" key="11">
    <source>
        <dbReference type="Proteomes" id="UP000078532"/>
    </source>
</evidence>
<sequence length="541" mass="57931">MIDRKQIARAALVVMVALLISKIMGYAREAALASGFGAGASTDAYLVAVIVPALLFGMVGSAITTVAIPIFSEYLHQPEKRPELPDLIWTTFHAVTGILLLFALAGFPAAPFIVRLLAPGFGPAEARLTAHLVRIMLPMVVLMGLAGWAQGVLNAHRHFTAPALIGIPYNLIMIGGIIFSAVHRSIDGVAWSMVLATLSQFLTQLPALYRLRTGYRPVCKLRHPALKRMLLLSGPVLVGTGANQLNLVVDRILASGLVVGSISALNYAQRVVTIPQGLLATPLITVLYPSLTEHTAVDDPAGFRSTLKHGMNMLAFLLIPLTAGIIVLRHDIIRFLFERGAFDARAAEMTAVALCFFIPGLLFLCWRDYLNRAFYALQDTVTPMWTGAAGVVVNIGLNLLLVRHLALAGLALSTSAAAAVCTILLLVFLRRRLGHIGGRALLAECARITLASLVMGAALWWLNTYALNTPVWTAVSGLVRGAAGAGGLARFLDSGLRLGVLTAAGLLIFAPACRLLRVVELDYLLDMLKGAVRRLRLKTAA</sequence>
<dbReference type="GO" id="GO:0008360">
    <property type="term" value="P:regulation of cell shape"/>
    <property type="evidence" value="ECO:0007669"/>
    <property type="project" value="UniProtKB-UniRule"/>
</dbReference>
<feature type="transmembrane region" description="Helical" evidence="8">
    <location>
        <begin position="314"/>
        <end position="337"/>
    </location>
</feature>
<feature type="transmembrane region" description="Helical" evidence="8">
    <location>
        <begin position="7"/>
        <end position="25"/>
    </location>
</feature>
<dbReference type="UniPathway" id="UPA00219"/>
<gene>
    <name evidence="8" type="primary">murJ</name>
    <name evidence="10" type="ORF">A6M21_13730</name>
</gene>
<dbReference type="CDD" id="cd13123">
    <property type="entry name" value="MATE_MurJ_like"/>
    <property type="match status" value="1"/>
</dbReference>
<feature type="transmembrane region" description="Helical" evidence="8">
    <location>
        <begin position="45"/>
        <end position="75"/>
    </location>
</feature>
<reference evidence="10 11" key="1">
    <citation type="submission" date="2016-04" db="EMBL/GenBank/DDBJ databases">
        <authorList>
            <person name="Evans L.H."/>
            <person name="Alamgir A."/>
            <person name="Owens N."/>
            <person name="Weber N.D."/>
            <person name="Virtaneva K."/>
            <person name="Barbian K."/>
            <person name="Babar A."/>
            <person name="Rosenke K."/>
        </authorList>
    </citation>
    <scope>NUCLEOTIDE SEQUENCE [LARGE SCALE GENOMIC DNA]</scope>
    <source>
        <strain evidence="10 11">LMa1</strain>
    </source>
</reference>
<protein>
    <recommendedName>
        <fullName evidence="8">Probable lipid II flippase MurJ</fullName>
    </recommendedName>
</protein>
<evidence type="ECO:0000256" key="4">
    <source>
        <dbReference type="ARBA" id="ARBA00022960"/>
    </source>
</evidence>
<feature type="transmembrane region" description="Helical" evidence="8">
    <location>
        <begin position="130"/>
        <end position="149"/>
    </location>
</feature>
<name>A0A1B7LCC8_9FIRM</name>
<evidence type="ECO:0000256" key="9">
    <source>
        <dbReference type="PIRNR" id="PIRNR002869"/>
    </source>
</evidence>
<dbReference type="InterPro" id="IPR051050">
    <property type="entry name" value="Lipid_II_flippase_MurJ/MviN"/>
</dbReference>
<evidence type="ECO:0000256" key="8">
    <source>
        <dbReference type="HAMAP-Rule" id="MF_02078"/>
    </source>
</evidence>
<comment type="function">
    <text evidence="8 9">Involved in peptidoglycan biosynthesis. Transports lipid-linked peptidoglycan precursors from the inner to the outer leaflet of the cytoplasmic membrane.</text>
</comment>
<keyword evidence="7 8" id="KW-0472">Membrane</keyword>
<keyword evidence="11" id="KW-1185">Reference proteome</keyword>
<feature type="transmembrane region" description="Helical" evidence="8">
    <location>
        <begin position="441"/>
        <end position="462"/>
    </location>
</feature>
<comment type="caution">
    <text evidence="10">The sequence shown here is derived from an EMBL/GenBank/DDBJ whole genome shotgun (WGS) entry which is preliminary data.</text>
</comment>
<keyword evidence="4 8" id="KW-0133">Cell shape</keyword>
<dbReference type="Proteomes" id="UP000078532">
    <property type="component" value="Unassembled WGS sequence"/>
</dbReference>
<evidence type="ECO:0000256" key="1">
    <source>
        <dbReference type="ARBA" id="ARBA00004651"/>
    </source>
</evidence>
<feature type="transmembrane region" description="Helical" evidence="8">
    <location>
        <begin position="349"/>
        <end position="370"/>
    </location>
</feature>
<keyword evidence="8 9" id="KW-0961">Cell wall biogenesis/degradation</keyword>
<dbReference type="PANTHER" id="PTHR47019:SF1">
    <property type="entry name" value="LIPID II FLIPPASE MURJ"/>
    <property type="match status" value="1"/>
</dbReference>
<evidence type="ECO:0000256" key="7">
    <source>
        <dbReference type="ARBA" id="ARBA00023136"/>
    </source>
</evidence>
<evidence type="ECO:0000256" key="6">
    <source>
        <dbReference type="ARBA" id="ARBA00022989"/>
    </source>
</evidence>
<evidence type="ECO:0000256" key="5">
    <source>
        <dbReference type="ARBA" id="ARBA00022984"/>
    </source>
</evidence>
<feature type="transmembrane region" description="Helical" evidence="8">
    <location>
        <begin position="161"/>
        <end position="182"/>
    </location>
</feature>
<accession>A0A1B7LCC8</accession>